<dbReference type="SUPFAM" id="SSF53383">
    <property type="entry name" value="PLP-dependent transferases"/>
    <property type="match status" value="1"/>
</dbReference>
<dbReference type="GO" id="GO:0030170">
    <property type="term" value="F:pyridoxal phosphate binding"/>
    <property type="evidence" value="ECO:0007669"/>
    <property type="project" value="TreeGrafter"/>
</dbReference>
<evidence type="ECO:0000256" key="4">
    <source>
        <dbReference type="RuleBase" id="RU004508"/>
    </source>
</evidence>
<dbReference type="GO" id="GO:0000271">
    <property type="term" value="P:polysaccharide biosynthetic process"/>
    <property type="evidence" value="ECO:0007669"/>
    <property type="project" value="TreeGrafter"/>
</dbReference>
<dbReference type="AlphaFoldDB" id="A0A975BXZ9"/>
<sequence>MTINNEMNKRIFLSPPHMGGEEIHFVQEAFDSNYIAPLGPQVDAFEKEFSEKTGIPYAVALSSGTAAMHLVLRILGVKPGDEVFASTLTFIGSVSPVTFLGATPVFIDSDQTSWNMNPDLLAEELEQCKKRDRLPKAVIPTDIYGQCADYDRIMEICAPYDIPVIVDAAEALGAVYKGQSAGFGSKAAIFSFNGNKIISTSGGGMLASDDRVLIQQAKFLSQQARDPAPHYEHSQIGYNYRMSNIVAAIGRGQLRILDERVRAKREISDYYKKALTDIPGIEFMPEAPYGKSTRWLTVILITPEIFGADRETVRLALEAENIESRPVWKPMHLQPVFQIENQRSVSSKPNTIKETYPARIIGGEVSQDLFERGLCLPSGTAMTEEDMERVVSIILTCRI</sequence>
<dbReference type="RefSeq" id="WP_276571835.1">
    <property type="nucleotide sequence ID" value="NZ_CP061800.1"/>
</dbReference>
<keyword evidence="5" id="KW-0032">Aminotransferase</keyword>
<accession>A0A975BXZ9</accession>
<comment type="similarity">
    <text evidence="1 4">Belongs to the DegT/DnrJ/EryC1 family.</text>
</comment>
<evidence type="ECO:0000256" key="2">
    <source>
        <dbReference type="PIRSR" id="PIRSR000390-1"/>
    </source>
</evidence>
<keyword evidence="3 4" id="KW-0663">Pyridoxal phosphate</keyword>
<keyword evidence="6" id="KW-1185">Reference proteome</keyword>
<dbReference type="KEGG" id="dmm:dnm_096900"/>
<dbReference type="Gene3D" id="3.40.640.10">
    <property type="entry name" value="Type I PLP-dependent aspartate aminotransferase-like (Major domain)"/>
    <property type="match status" value="1"/>
</dbReference>
<feature type="modified residue" description="N6-(pyridoxal phosphate)lysine" evidence="3">
    <location>
        <position position="196"/>
    </location>
</feature>
<organism evidence="5 6">
    <name type="scientific">Desulfonema magnum</name>
    <dbReference type="NCBI Taxonomy" id="45655"/>
    <lineage>
        <taxon>Bacteria</taxon>
        <taxon>Pseudomonadati</taxon>
        <taxon>Thermodesulfobacteriota</taxon>
        <taxon>Desulfobacteria</taxon>
        <taxon>Desulfobacterales</taxon>
        <taxon>Desulfococcaceae</taxon>
        <taxon>Desulfonema</taxon>
    </lineage>
</organism>
<proteinExistence type="inferred from homology"/>
<evidence type="ECO:0000256" key="3">
    <source>
        <dbReference type="PIRSR" id="PIRSR000390-2"/>
    </source>
</evidence>
<dbReference type="InterPro" id="IPR015421">
    <property type="entry name" value="PyrdxlP-dep_Trfase_major"/>
</dbReference>
<dbReference type="Gene3D" id="3.90.1150.10">
    <property type="entry name" value="Aspartate Aminotransferase, domain 1"/>
    <property type="match status" value="1"/>
</dbReference>
<dbReference type="InterPro" id="IPR015422">
    <property type="entry name" value="PyrdxlP-dep_Trfase_small"/>
</dbReference>
<dbReference type="Proteomes" id="UP000663722">
    <property type="component" value="Chromosome"/>
</dbReference>
<dbReference type="InterPro" id="IPR015424">
    <property type="entry name" value="PyrdxlP-dep_Trfase"/>
</dbReference>
<dbReference type="PANTHER" id="PTHR30244:SF34">
    <property type="entry name" value="DTDP-4-AMINO-4,6-DIDEOXYGALACTOSE TRANSAMINASE"/>
    <property type="match status" value="1"/>
</dbReference>
<evidence type="ECO:0000256" key="1">
    <source>
        <dbReference type="ARBA" id="ARBA00037999"/>
    </source>
</evidence>
<dbReference type="PIRSF" id="PIRSF000390">
    <property type="entry name" value="PLP_StrS"/>
    <property type="match status" value="1"/>
</dbReference>
<keyword evidence="5" id="KW-0808">Transferase</keyword>
<reference evidence="5" key="1">
    <citation type="journal article" date="2021" name="Microb. Physiol.">
        <title>Proteogenomic Insights into the Physiology of Marine, Sulfate-Reducing, Filamentous Desulfonema limicola and Desulfonema magnum.</title>
        <authorList>
            <person name="Schnaars V."/>
            <person name="Wohlbrand L."/>
            <person name="Scheve S."/>
            <person name="Hinrichs C."/>
            <person name="Reinhardt R."/>
            <person name="Rabus R."/>
        </authorList>
    </citation>
    <scope>NUCLEOTIDE SEQUENCE</scope>
    <source>
        <strain evidence="5">4be13</strain>
    </source>
</reference>
<evidence type="ECO:0000313" key="6">
    <source>
        <dbReference type="Proteomes" id="UP000663722"/>
    </source>
</evidence>
<dbReference type="PANTHER" id="PTHR30244">
    <property type="entry name" value="TRANSAMINASE"/>
    <property type="match status" value="1"/>
</dbReference>
<dbReference type="CDD" id="cd00616">
    <property type="entry name" value="AHBA_syn"/>
    <property type="match status" value="1"/>
</dbReference>
<gene>
    <name evidence="5" type="ORF">dnm_096900</name>
</gene>
<dbReference type="GO" id="GO:0008483">
    <property type="term" value="F:transaminase activity"/>
    <property type="evidence" value="ECO:0007669"/>
    <property type="project" value="UniProtKB-KW"/>
</dbReference>
<protein>
    <submittedName>
        <fullName evidence="5">DegT/DnrJ/EryC1/StrS aminotransferase domain-containing protein</fullName>
    </submittedName>
</protein>
<feature type="active site" description="Proton acceptor" evidence="2">
    <location>
        <position position="196"/>
    </location>
</feature>
<name>A0A975BXZ9_9BACT</name>
<evidence type="ECO:0000313" key="5">
    <source>
        <dbReference type="EMBL" id="QTA93587.1"/>
    </source>
</evidence>
<dbReference type="Pfam" id="PF01041">
    <property type="entry name" value="DegT_DnrJ_EryC1"/>
    <property type="match status" value="1"/>
</dbReference>
<dbReference type="EMBL" id="CP061800">
    <property type="protein sequence ID" value="QTA93587.1"/>
    <property type="molecule type" value="Genomic_DNA"/>
</dbReference>
<dbReference type="InterPro" id="IPR000653">
    <property type="entry name" value="DegT/StrS_aminotransferase"/>
</dbReference>